<dbReference type="Pfam" id="PF08725">
    <property type="entry name" value="Integrin_b_cyt"/>
    <property type="match status" value="1"/>
</dbReference>
<dbReference type="GO" id="GO:0070527">
    <property type="term" value="P:platelet aggregation"/>
    <property type="evidence" value="ECO:0007669"/>
    <property type="project" value="TreeGrafter"/>
</dbReference>
<evidence type="ECO:0000256" key="20">
    <source>
        <dbReference type="ARBA" id="ARBA00023180"/>
    </source>
</evidence>
<dbReference type="SUPFAM" id="SSF69687">
    <property type="entry name" value="Integrin beta tail domain"/>
    <property type="match status" value="1"/>
</dbReference>
<evidence type="ECO:0000256" key="16">
    <source>
        <dbReference type="ARBA" id="ARBA00023018"/>
    </source>
</evidence>
<dbReference type="InterPro" id="IPR014836">
    <property type="entry name" value="Integrin_bsu_cyt_dom"/>
</dbReference>
<dbReference type="GO" id="GO:0016477">
    <property type="term" value="P:cell migration"/>
    <property type="evidence" value="ECO:0007669"/>
    <property type="project" value="TreeGrafter"/>
</dbReference>
<evidence type="ECO:0000259" key="28">
    <source>
        <dbReference type="SMART" id="SM00187"/>
    </source>
</evidence>
<dbReference type="InterPro" id="IPR040622">
    <property type="entry name" value="EGF_integrin_1"/>
</dbReference>
<dbReference type="FunFam" id="4.10.1240.30:FF:000001">
    <property type="entry name" value="Integrin beta"/>
    <property type="match status" value="1"/>
</dbReference>
<dbReference type="GO" id="GO:0008284">
    <property type="term" value="P:positive regulation of cell population proliferation"/>
    <property type="evidence" value="ECO:0007669"/>
    <property type="project" value="UniProtKB-ARBA"/>
</dbReference>
<feature type="disulfide bond" evidence="24">
    <location>
        <begin position="665"/>
        <end position="668"/>
    </location>
</feature>
<dbReference type="GO" id="GO:0070051">
    <property type="term" value="F:fibrinogen binding"/>
    <property type="evidence" value="ECO:0007669"/>
    <property type="project" value="TreeGrafter"/>
</dbReference>
<feature type="domain" description="Integrin beta subunit VWA" evidence="28">
    <location>
        <begin position="48"/>
        <end position="499"/>
    </location>
</feature>
<evidence type="ECO:0000256" key="12">
    <source>
        <dbReference type="ARBA" id="ARBA00022842"/>
    </source>
</evidence>
<dbReference type="Gene3D" id="4.10.1240.30">
    <property type="match status" value="1"/>
</dbReference>
<protein>
    <recommendedName>
        <fullName evidence="25">Integrin beta</fullName>
    </recommendedName>
</protein>
<dbReference type="InterPro" id="IPR016201">
    <property type="entry name" value="PSI"/>
</dbReference>
<evidence type="ECO:0000256" key="9">
    <source>
        <dbReference type="ARBA" id="ARBA00022729"/>
    </source>
</evidence>
<dbReference type="SMART" id="SM00187">
    <property type="entry name" value="INB"/>
    <property type="match status" value="1"/>
</dbReference>
<dbReference type="AlphaFoldDB" id="A0A553R0E8"/>
<evidence type="ECO:0000256" key="15">
    <source>
        <dbReference type="ARBA" id="ARBA00022989"/>
    </source>
</evidence>
<evidence type="ECO:0000256" key="19">
    <source>
        <dbReference type="ARBA" id="ARBA00023157"/>
    </source>
</evidence>
<keyword evidence="15 26" id="KW-1133">Transmembrane helix</keyword>
<dbReference type="PANTHER" id="PTHR10082:SF25">
    <property type="entry name" value="INTEGRIN BETA-3"/>
    <property type="match status" value="1"/>
</dbReference>
<dbReference type="GO" id="GO:0031258">
    <property type="term" value="C:lamellipodium membrane"/>
    <property type="evidence" value="ECO:0007669"/>
    <property type="project" value="UniProtKB-SubCell"/>
</dbReference>
<dbReference type="SMART" id="SM00423">
    <property type="entry name" value="PSI"/>
    <property type="match status" value="1"/>
</dbReference>
<feature type="disulfide bond" evidence="24">
    <location>
        <begin position="526"/>
        <end position="535"/>
    </location>
</feature>
<evidence type="ECO:0000256" key="7">
    <source>
        <dbReference type="ARBA" id="ARBA00022692"/>
    </source>
</evidence>
<evidence type="ECO:0000256" key="24">
    <source>
        <dbReference type="PIRSR" id="PIRSR002512-1"/>
    </source>
</evidence>
<comment type="caution">
    <text evidence="32">The sequence shown here is derived from an EMBL/GenBank/DDBJ whole genome shotgun (WGS) entry which is preliminary data.</text>
</comment>
<keyword evidence="11" id="KW-0106">Calcium</keyword>
<name>A0A553R0E8_9TELE</name>
<dbReference type="Gene3D" id="3.30.1680.10">
    <property type="entry name" value="ligand-binding face of the semaphorins, domain 2"/>
    <property type="match status" value="1"/>
</dbReference>
<evidence type="ECO:0000256" key="11">
    <source>
        <dbReference type="ARBA" id="ARBA00022837"/>
    </source>
</evidence>
<dbReference type="InterPro" id="IPR036349">
    <property type="entry name" value="Integrin_bsu_tail_dom_sf"/>
</dbReference>
<evidence type="ECO:0000259" key="30">
    <source>
        <dbReference type="SMART" id="SM01241"/>
    </source>
</evidence>
<dbReference type="Pfam" id="PF07965">
    <property type="entry name" value="Integrin_B_tail"/>
    <property type="match status" value="1"/>
</dbReference>
<comment type="subcellular location">
    <subcellularLocation>
        <location evidence="2">Cell junction</location>
    </subcellularLocation>
    <subcellularLocation>
        <location evidence="25">Cell membrane</location>
        <topology evidence="25">Single-pass type I membrane protein</topology>
    </subcellularLocation>
    <subcellularLocation>
        <location evidence="1">Cell projection</location>
        <location evidence="1">Lamellipodium membrane</location>
    </subcellularLocation>
    <subcellularLocation>
        <location evidence="23">Postsynaptic cell membrane</location>
        <topology evidence="23">Single-pass type I membrane protein</topology>
    </subcellularLocation>
</comment>
<dbReference type="InterPro" id="IPR057073">
    <property type="entry name" value="EGF_integrin_2"/>
</dbReference>
<dbReference type="PRINTS" id="PR01186">
    <property type="entry name" value="INTEGRINB"/>
</dbReference>
<accession>A0A553R0E8</accession>
<dbReference type="PANTHER" id="PTHR10082">
    <property type="entry name" value="INTEGRIN BETA SUBUNIT"/>
    <property type="match status" value="1"/>
</dbReference>
<dbReference type="GO" id="GO:0033627">
    <property type="term" value="P:cell adhesion mediated by integrin"/>
    <property type="evidence" value="ECO:0007669"/>
    <property type="project" value="TreeGrafter"/>
</dbReference>
<evidence type="ECO:0000313" key="33">
    <source>
        <dbReference type="Proteomes" id="UP000316079"/>
    </source>
</evidence>
<dbReference type="Gene3D" id="3.40.50.410">
    <property type="entry name" value="von Willebrand factor, type A domain"/>
    <property type="match status" value="1"/>
</dbReference>
<dbReference type="GO" id="GO:0045124">
    <property type="term" value="P:regulation of bone resorption"/>
    <property type="evidence" value="ECO:0007669"/>
    <property type="project" value="UniProtKB-ARBA"/>
</dbReference>
<organism evidence="32 33">
    <name type="scientific">Danionella cerebrum</name>
    <dbReference type="NCBI Taxonomy" id="2873325"/>
    <lineage>
        <taxon>Eukaryota</taxon>
        <taxon>Metazoa</taxon>
        <taxon>Chordata</taxon>
        <taxon>Craniata</taxon>
        <taxon>Vertebrata</taxon>
        <taxon>Euteleostomi</taxon>
        <taxon>Actinopterygii</taxon>
        <taxon>Neopterygii</taxon>
        <taxon>Teleostei</taxon>
        <taxon>Ostariophysi</taxon>
        <taxon>Cypriniformes</taxon>
        <taxon>Danionidae</taxon>
        <taxon>Danioninae</taxon>
        <taxon>Danionella</taxon>
    </lineage>
</organism>
<keyword evidence="6" id="KW-0597">Phosphoprotein</keyword>
<dbReference type="GO" id="GO:0046872">
    <property type="term" value="F:metal ion binding"/>
    <property type="evidence" value="ECO:0007669"/>
    <property type="project" value="UniProtKB-KW"/>
</dbReference>
<dbReference type="FunFam" id="3.30.1680.10:FF:000002">
    <property type="entry name" value="Integrin beta"/>
    <property type="match status" value="1"/>
</dbReference>
<dbReference type="SUPFAM" id="SSF57196">
    <property type="entry name" value="EGF/Laminin"/>
    <property type="match status" value="2"/>
</dbReference>
<dbReference type="GO" id="GO:0009986">
    <property type="term" value="C:cell surface"/>
    <property type="evidence" value="ECO:0007669"/>
    <property type="project" value="TreeGrafter"/>
</dbReference>
<keyword evidence="4" id="KW-1003">Cell membrane</keyword>
<dbReference type="SMART" id="SM01241">
    <property type="entry name" value="Integrin_b_cyt"/>
    <property type="match status" value="1"/>
</dbReference>
<feature type="domain" description="Integrin beta subunit tail" evidence="31">
    <location>
        <begin position="672"/>
        <end position="755"/>
    </location>
</feature>
<feature type="domain" description="Integrin beta subunit cytoplasmic" evidence="30">
    <location>
        <begin position="779"/>
        <end position="825"/>
    </location>
</feature>
<evidence type="ECO:0000256" key="23">
    <source>
        <dbReference type="ARBA" id="ARBA00035006"/>
    </source>
</evidence>
<keyword evidence="13 25" id="KW-0130">Cell adhesion</keyword>
<dbReference type="InterPro" id="IPR057243">
    <property type="entry name" value="Integrin_I-EGF_CS"/>
</dbReference>
<dbReference type="Pfam" id="PF17205">
    <property type="entry name" value="PSI_integrin"/>
    <property type="match status" value="1"/>
</dbReference>
<feature type="disulfide bond" evidence="24">
    <location>
        <begin position="62"/>
        <end position="77"/>
    </location>
</feature>
<feature type="disulfide bond" evidence="24">
    <location>
        <begin position="672"/>
        <end position="681"/>
    </location>
</feature>
<feature type="disulfide bond" evidence="24">
    <location>
        <begin position="537"/>
        <end position="550"/>
    </location>
</feature>
<evidence type="ECO:0000256" key="17">
    <source>
        <dbReference type="ARBA" id="ARBA00023037"/>
    </source>
</evidence>
<dbReference type="SUPFAM" id="SSF69179">
    <property type="entry name" value="Integrin domains"/>
    <property type="match status" value="1"/>
</dbReference>
<dbReference type="SUPFAM" id="SSF103575">
    <property type="entry name" value="Plexin repeat"/>
    <property type="match status" value="1"/>
</dbReference>
<keyword evidence="12" id="KW-0460">Magnesium</keyword>
<keyword evidence="16" id="KW-0770">Synapse</keyword>
<feature type="signal peptide" evidence="27">
    <location>
        <begin position="1"/>
        <end position="20"/>
    </location>
</feature>
<dbReference type="Gene3D" id="1.20.5.100">
    <property type="entry name" value="Cytochrome c1, transmembrane anchor, C-terminal"/>
    <property type="match status" value="1"/>
</dbReference>
<feature type="disulfide bond" evidence="24">
    <location>
        <begin position="647"/>
        <end position="694"/>
    </location>
</feature>
<feature type="disulfide bond" evidence="24">
    <location>
        <begin position="613"/>
        <end position="622"/>
    </location>
</feature>
<evidence type="ECO:0000313" key="32">
    <source>
        <dbReference type="EMBL" id="TRY95653.1"/>
    </source>
</evidence>
<dbReference type="EMBL" id="SRMA01025353">
    <property type="protein sequence ID" value="TRY95653.1"/>
    <property type="molecule type" value="Genomic_DNA"/>
</dbReference>
<evidence type="ECO:0000256" key="1">
    <source>
        <dbReference type="ARBA" id="ARBA00004121"/>
    </source>
</evidence>
<keyword evidence="22" id="KW-0966">Cell projection</keyword>
<evidence type="ECO:0000259" key="31">
    <source>
        <dbReference type="SMART" id="SM01242"/>
    </source>
</evidence>
<keyword evidence="18 26" id="KW-0472">Membrane</keyword>
<dbReference type="InterPro" id="IPR012896">
    <property type="entry name" value="Integrin_bsu_tail"/>
</dbReference>
<dbReference type="Pfam" id="PF23105">
    <property type="entry name" value="EGF_integrin"/>
    <property type="match status" value="1"/>
</dbReference>
<keyword evidence="7 25" id="KW-0812">Transmembrane</keyword>
<evidence type="ECO:0000256" key="25">
    <source>
        <dbReference type="RuleBase" id="RU000633"/>
    </source>
</evidence>
<dbReference type="GO" id="GO:0001968">
    <property type="term" value="F:fibronectin binding"/>
    <property type="evidence" value="ECO:0007669"/>
    <property type="project" value="TreeGrafter"/>
</dbReference>
<feature type="disulfide bond" evidence="24">
    <location>
        <begin position="521"/>
        <end position="559"/>
    </location>
</feature>
<dbReference type="InterPro" id="IPR033760">
    <property type="entry name" value="Integrin_beta_N"/>
</dbReference>
<dbReference type="InterPro" id="IPR015812">
    <property type="entry name" value="Integrin_bsu"/>
</dbReference>
<evidence type="ECO:0000256" key="27">
    <source>
        <dbReference type="SAM" id="SignalP"/>
    </source>
</evidence>
<feature type="disulfide bond" evidence="24">
    <location>
        <begin position="572"/>
        <end position="585"/>
    </location>
</feature>
<dbReference type="GO" id="GO:0030335">
    <property type="term" value="P:positive regulation of cell migration"/>
    <property type="evidence" value="ECO:0007669"/>
    <property type="project" value="UniProtKB-ARBA"/>
</dbReference>
<dbReference type="InterPro" id="IPR002369">
    <property type="entry name" value="Integrin_bsu_VWA"/>
</dbReference>
<feature type="disulfide bond" evidence="24">
    <location>
        <begin position="41"/>
        <end position="499"/>
    </location>
</feature>
<dbReference type="STRING" id="623744.A0A553R0E8"/>
<evidence type="ECO:0000256" key="3">
    <source>
        <dbReference type="ARBA" id="ARBA00007449"/>
    </source>
</evidence>
<keyword evidence="9 27" id="KW-0732">Signal</keyword>
<feature type="disulfide bond" evidence="24">
    <location>
        <begin position="624"/>
        <end position="631"/>
    </location>
</feature>
<dbReference type="PROSITE" id="PS00243">
    <property type="entry name" value="I_EGF_1"/>
    <property type="match status" value="1"/>
</dbReference>
<keyword evidence="20" id="KW-0325">Glycoprotein</keyword>
<feature type="disulfide bond" evidence="24">
    <location>
        <begin position="645"/>
        <end position="650"/>
    </location>
</feature>
<keyword evidence="21" id="KW-0628">Postsynaptic cell membrane</keyword>
<keyword evidence="33" id="KW-1185">Reference proteome</keyword>
<proteinExistence type="inferred from homology"/>
<dbReference type="GO" id="GO:0007229">
    <property type="term" value="P:integrin-mediated signaling pathway"/>
    <property type="evidence" value="ECO:0007669"/>
    <property type="project" value="UniProtKB-KW"/>
</dbReference>
<dbReference type="SUPFAM" id="SSF53300">
    <property type="entry name" value="vWA-like"/>
    <property type="match status" value="1"/>
</dbReference>
<feature type="domain" description="PSI" evidence="29">
    <location>
        <begin position="40"/>
        <end position="89"/>
    </location>
</feature>
<comment type="similarity">
    <text evidence="3 25">Belongs to the integrin beta chain family.</text>
</comment>
<dbReference type="GO" id="GO:0005925">
    <property type="term" value="C:focal adhesion"/>
    <property type="evidence" value="ECO:0007669"/>
    <property type="project" value="TreeGrafter"/>
</dbReference>
<dbReference type="FunFam" id="1.20.5.100:FF:000002">
    <property type="entry name" value="Integrin beta"/>
    <property type="match status" value="1"/>
</dbReference>
<feature type="disulfide bond" evidence="24">
    <location>
        <begin position="497"/>
        <end position="501"/>
    </location>
</feature>
<dbReference type="FunFam" id="2.10.25.10:FF:000075">
    <property type="entry name" value="Integrin beta"/>
    <property type="match status" value="1"/>
</dbReference>
<feature type="disulfide bond" evidence="24">
    <location>
        <begin position="608"/>
        <end position="639"/>
    </location>
</feature>
<dbReference type="GO" id="GO:0007160">
    <property type="term" value="P:cell-matrix adhesion"/>
    <property type="evidence" value="ECO:0007669"/>
    <property type="project" value="TreeGrafter"/>
</dbReference>
<dbReference type="GO" id="GO:0008305">
    <property type="term" value="C:integrin complex"/>
    <property type="evidence" value="ECO:0007669"/>
    <property type="project" value="TreeGrafter"/>
</dbReference>
<evidence type="ECO:0000256" key="13">
    <source>
        <dbReference type="ARBA" id="ARBA00022889"/>
    </source>
</evidence>
<feature type="disulfide bond" evidence="24">
    <location>
        <begin position="512"/>
        <end position="524"/>
    </location>
</feature>
<feature type="disulfide bond" evidence="24">
    <location>
        <begin position="52"/>
        <end position="88"/>
    </location>
</feature>
<feature type="disulfide bond" evidence="24">
    <location>
        <begin position="652"/>
        <end position="662"/>
    </location>
</feature>
<dbReference type="Gene3D" id="2.10.25.10">
    <property type="entry name" value="Laminin"/>
    <property type="match status" value="4"/>
</dbReference>
<feature type="disulfide bond" evidence="24">
    <location>
        <begin position="271"/>
        <end position="312"/>
    </location>
</feature>
<evidence type="ECO:0000256" key="6">
    <source>
        <dbReference type="ARBA" id="ARBA00022553"/>
    </source>
</evidence>
<keyword evidence="19 24" id="KW-1015">Disulfide bond</keyword>
<dbReference type="PROSITE" id="PS52047">
    <property type="entry name" value="I_EGF_2"/>
    <property type="match status" value="2"/>
</dbReference>
<feature type="disulfide bond" evidence="24">
    <location>
        <begin position="444"/>
        <end position="456"/>
    </location>
</feature>
<evidence type="ECO:0000256" key="22">
    <source>
        <dbReference type="ARBA" id="ARBA00023273"/>
    </source>
</evidence>
<dbReference type="OrthoDB" id="410592at2759"/>
<feature type="disulfide bond" evidence="24">
    <location>
        <begin position="678"/>
        <end position="750"/>
    </location>
</feature>
<dbReference type="InterPro" id="IPR036465">
    <property type="entry name" value="vWFA_dom_sf"/>
</dbReference>
<evidence type="ECO:0000256" key="2">
    <source>
        <dbReference type="ARBA" id="ARBA00004282"/>
    </source>
</evidence>
<keyword evidence="17 25" id="KW-0401">Integrin</keyword>
<feature type="transmembrane region" description="Helical" evidence="26">
    <location>
        <begin position="756"/>
        <end position="778"/>
    </location>
</feature>
<reference evidence="32 33" key="1">
    <citation type="journal article" date="2019" name="Sci. Data">
        <title>Hybrid genome assembly and annotation of Danionella translucida.</title>
        <authorList>
            <person name="Kadobianskyi M."/>
            <person name="Schulze L."/>
            <person name="Schuelke M."/>
            <person name="Judkewitz B."/>
        </authorList>
    </citation>
    <scope>NUCLEOTIDE SEQUENCE [LARGE SCALE GENOMIC DNA]</scope>
    <source>
        <strain evidence="32 33">Bolton</strain>
    </source>
</reference>
<keyword evidence="10" id="KW-0677">Repeat</keyword>
<feature type="disulfide bond" evidence="24">
    <location>
        <begin position="470"/>
        <end position="718"/>
    </location>
</feature>
<dbReference type="Pfam" id="PF18372">
    <property type="entry name" value="I-EGF_1"/>
    <property type="match status" value="1"/>
</dbReference>
<evidence type="ECO:0000256" key="5">
    <source>
        <dbReference type="ARBA" id="ARBA00022536"/>
    </source>
</evidence>
<dbReference type="GO" id="GO:0045211">
    <property type="term" value="C:postsynaptic membrane"/>
    <property type="evidence" value="ECO:0007669"/>
    <property type="project" value="UniProtKB-SubCell"/>
</dbReference>
<evidence type="ECO:0000256" key="4">
    <source>
        <dbReference type="ARBA" id="ARBA00022475"/>
    </source>
</evidence>
<sequence length="825" mass="90571">MGLASVQVWMTVLLLGSTVADNDLYAGVHSPGFFQHDSNICTSRGVMTCKECLSIHPSCAWCAQEVFEKSGSALARCDLRDRLLQSGCGARFIEFPASSVRILEDVPLSDRAGASGSDITQIQPQKIHLTLRPEDSKKFTVKVKQVADYPVDLYYLMDMTNTMKDDLQKLYTLGNDLAKSLQDVTSNLRMGFGAFVDKTLSPYMYISPVEAIRNPCFRSFEPCPPQFGYRNILSLTDQVGRFTEEVKKQKVSKNRDSPEGGFDAIMQAVVCKEKIGWRSDASHLLIFTSDDKSHLALDARLAGIVQPNDGECHISDINEYDKTSILVSQHISDRSPNMAALTYFPIFGHFSLQTRIPYRQLNHNKTDKISENNINLIFAVTSNMVALYRNYSELIPGSAVGTLSRDSGNVVQLILDAYAMIRSKVELELLNVPEELSLFVTATCLDGEVIPGVRSCAGLKIGDMAKLYGCPKEKSQTFTIKPTGFKDALQVTVDFACECTCQKSSVPTSESCHFGNGTLECGVCLCDQGRLGSRCECSEGDYKPTQQDTCRPNPDTTTCSGRGVCVCGQCVCNSNNFGKVWGPYCECDDFSCLRSKGQLCSGNGECNCGLCQCSPGWAGESCDCSTRTDTCLGSGGMLCSGRGHCLCGACECTQPGAYGSTCERCPTCPDACTIKKECVECKHYKRGDLYEKDCNHVCRDEIVLVDELAFHETNAVNCSYKDEDDCVQNFQYHEGARGKSFLYLVEVPECPKGADVLVLALSVVGAILLLGLVALLIWKLLITIHDRREFAKFEEEKAKAKWEAGNNPLYKGPTTTVQNVAYCGS</sequence>
<dbReference type="InterPro" id="IPR013111">
    <property type="entry name" value="EGF_extracell"/>
</dbReference>
<dbReference type="Proteomes" id="UP000316079">
    <property type="component" value="Unassembled WGS sequence"/>
</dbReference>
<feature type="disulfide bond" evidence="24">
    <location>
        <begin position="49"/>
        <end position="59"/>
    </location>
</feature>
<feature type="disulfide bond" evidence="24">
    <location>
        <begin position="565"/>
        <end position="570"/>
    </location>
</feature>
<dbReference type="Pfam" id="PF00362">
    <property type="entry name" value="Integrin_beta"/>
    <property type="match status" value="2"/>
</dbReference>
<dbReference type="GO" id="GO:0005178">
    <property type="term" value="F:integrin binding"/>
    <property type="evidence" value="ECO:0007669"/>
    <property type="project" value="TreeGrafter"/>
</dbReference>
<evidence type="ECO:0000259" key="29">
    <source>
        <dbReference type="SMART" id="SM00423"/>
    </source>
</evidence>
<dbReference type="FunFam" id="3.40.50.410:FF:000002">
    <property type="entry name" value="Integrin beta"/>
    <property type="match status" value="1"/>
</dbReference>
<dbReference type="Pfam" id="PF07974">
    <property type="entry name" value="EGF_2"/>
    <property type="match status" value="1"/>
</dbReference>
<feature type="disulfide bond" evidence="24">
    <location>
        <begin position="606"/>
        <end position="611"/>
    </location>
</feature>
<feature type="disulfide bond" evidence="24">
    <location>
        <begin position="587"/>
        <end position="592"/>
    </location>
</feature>
<evidence type="ECO:0000256" key="10">
    <source>
        <dbReference type="ARBA" id="ARBA00022737"/>
    </source>
</evidence>
<keyword evidence="14" id="KW-0965">Cell junction</keyword>
<gene>
    <name evidence="32" type="ORF">DNTS_017850</name>
</gene>
<evidence type="ECO:0000256" key="21">
    <source>
        <dbReference type="ARBA" id="ARBA00023257"/>
    </source>
</evidence>
<evidence type="ECO:0000256" key="26">
    <source>
        <dbReference type="SAM" id="Phobius"/>
    </source>
</evidence>
<feature type="chain" id="PRO_5022158112" description="Integrin beta" evidence="27">
    <location>
        <begin position="21"/>
        <end position="825"/>
    </location>
</feature>
<keyword evidence="8" id="KW-0479">Metal-binding</keyword>
<dbReference type="PIRSF" id="PIRSF002512">
    <property type="entry name" value="Integrin_B"/>
    <property type="match status" value="1"/>
</dbReference>
<evidence type="ECO:0000256" key="18">
    <source>
        <dbReference type="ARBA" id="ARBA00023136"/>
    </source>
</evidence>
<dbReference type="FunFam" id="2.10.25.10:FF:000036">
    <property type="entry name" value="Integrin beta"/>
    <property type="match status" value="1"/>
</dbReference>
<dbReference type="SMART" id="SM01242">
    <property type="entry name" value="Integrin_B_tail"/>
    <property type="match status" value="1"/>
</dbReference>
<dbReference type="Gene3D" id="2.60.40.1510">
    <property type="entry name" value="ntegrin, alpha v. Chain A, domain 3"/>
    <property type="match status" value="1"/>
</dbReference>
<dbReference type="InterPro" id="IPR032695">
    <property type="entry name" value="Integrin_dom_sf"/>
</dbReference>
<feature type="disulfide bond" evidence="24">
    <location>
        <begin position="698"/>
        <end position="726"/>
    </location>
</feature>
<feature type="disulfide bond" evidence="24">
    <location>
        <begin position="216"/>
        <end position="223"/>
    </location>
</feature>
<feature type="disulfide bond" evidence="24">
    <location>
        <begin position="567"/>
        <end position="600"/>
    </location>
</feature>
<keyword evidence="5" id="KW-0245">EGF-like domain</keyword>
<evidence type="ECO:0000256" key="14">
    <source>
        <dbReference type="ARBA" id="ARBA00022949"/>
    </source>
</evidence>
<evidence type="ECO:0000256" key="8">
    <source>
        <dbReference type="ARBA" id="ARBA00022723"/>
    </source>
</evidence>